<proteinExistence type="predicted"/>
<dbReference type="AlphaFoldDB" id="C6M9V6"/>
<dbReference type="EMBL" id="ACKO02000031">
    <property type="protein sequence ID" value="EET42951.1"/>
    <property type="molecule type" value="Genomic_DNA"/>
</dbReference>
<name>C6M9V6_NEISI</name>
<protein>
    <submittedName>
        <fullName evidence="1">Uncharacterized protein</fullName>
    </submittedName>
</protein>
<organism evidence="1 2">
    <name type="scientific">Neisseria sicca ATCC 29256</name>
    <dbReference type="NCBI Taxonomy" id="547045"/>
    <lineage>
        <taxon>Bacteria</taxon>
        <taxon>Pseudomonadati</taxon>
        <taxon>Pseudomonadota</taxon>
        <taxon>Betaproteobacteria</taxon>
        <taxon>Neisseriales</taxon>
        <taxon>Neisseriaceae</taxon>
        <taxon>Neisseria</taxon>
    </lineage>
</organism>
<evidence type="ECO:0000313" key="2">
    <source>
        <dbReference type="Proteomes" id="UP000005365"/>
    </source>
</evidence>
<gene>
    <name evidence="1" type="ORF">NEISICOT_03337</name>
</gene>
<sequence>MLRAGAEVGREASYANAECAVITAVAAKQVFRIEEVIFFIAILLSIINQDIVCMRATINCLMKQADTYRGGEDSMTRGKCKKLLWDYEYKLILLN</sequence>
<accession>C6M9V6</accession>
<dbReference type="Proteomes" id="UP000005365">
    <property type="component" value="Unassembled WGS sequence"/>
</dbReference>
<evidence type="ECO:0000313" key="1">
    <source>
        <dbReference type="EMBL" id="EET42951.1"/>
    </source>
</evidence>
<reference evidence="1" key="1">
    <citation type="submission" date="2009-07" db="EMBL/GenBank/DDBJ databases">
        <authorList>
            <person name="Weinstock G."/>
            <person name="Sodergren E."/>
            <person name="Clifton S."/>
            <person name="Fulton L."/>
            <person name="Fulton B."/>
            <person name="Courtney L."/>
            <person name="Fronick C."/>
            <person name="Harrison M."/>
            <person name="Strong C."/>
            <person name="Farmer C."/>
            <person name="Delahaunty K."/>
            <person name="Markovic C."/>
            <person name="Hall O."/>
            <person name="Minx P."/>
            <person name="Tomlinson C."/>
            <person name="Mitreva M."/>
            <person name="Nelson J."/>
            <person name="Hou S."/>
            <person name="Wollam A."/>
            <person name="Pepin K.H."/>
            <person name="Johnson M."/>
            <person name="Bhonagiri V."/>
            <person name="Nash W.E."/>
            <person name="Warren W."/>
            <person name="Chinwalla A."/>
            <person name="Mardis E.R."/>
            <person name="Wilson R.K."/>
        </authorList>
    </citation>
    <scope>NUCLEOTIDE SEQUENCE [LARGE SCALE GENOMIC DNA]</scope>
    <source>
        <strain evidence="1">ATCC 29256</strain>
    </source>
</reference>
<comment type="caution">
    <text evidence="1">The sequence shown here is derived from an EMBL/GenBank/DDBJ whole genome shotgun (WGS) entry which is preliminary data.</text>
</comment>
<keyword evidence="2" id="KW-1185">Reference proteome</keyword>